<keyword evidence="3" id="KW-1185">Reference proteome</keyword>
<dbReference type="EMBL" id="JAUKUD010000003">
    <property type="protein sequence ID" value="KAK0750272.1"/>
    <property type="molecule type" value="Genomic_DNA"/>
</dbReference>
<dbReference type="AlphaFoldDB" id="A0AA40K9D3"/>
<feature type="transmembrane region" description="Helical" evidence="1">
    <location>
        <begin position="51"/>
        <end position="71"/>
    </location>
</feature>
<feature type="transmembrane region" description="Helical" evidence="1">
    <location>
        <begin position="13"/>
        <end position="31"/>
    </location>
</feature>
<evidence type="ECO:0000313" key="2">
    <source>
        <dbReference type="EMBL" id="KAK0750272.1"/>
    </source>
</evidence>
<evidence type="ECO:0000313" key="3">
    <source>
        <dbReference type="Proteomes" id="UP001172155"/>
    </source>
</evidence>
<sequence>MDSGSLLSGDIPLAFYHLASYYLSLSWVGRLGRLGRMCQKTEDGDGDWEDLVLIVLVFAAFTFFSTFLGPVPPTISGLL</sequence>
<evidence type="ECO:0000256" key="1">
    <source>
        <dbReference type="SAM" id="Phobius"/>
    </source>
</evidence>
<organism evidence="2 3">
    <name type="scientific">Schizothecium vesticola</name>
    <dbReference type="NCBI Taxonomy" id="314040"/>
    <lineage>
        <taxon>Eukaryota</taxon>
        <taxon>Fungi</taxon>
        <taxon>Dikarya</taxon>
        <taxon>Ascomycota</taxon>
        <taxon>Pezizomycotina</taxon>
        <taxon>Sordariomycetes</taxon>
        <taxon>Sordariomycetidae</taxon>
        <taxon>Sordariales</taxon>
        <taxon>Schizotheciaceae</taxon>
        <taxon>Schizothecium</taxon>
    </lineage>
</organism>
<dbReference type="Proteomes" id="UP001172155">
    <property type="component" value="Unassembled WGS sequence"/>
</dbReference>
<accession>A0AA40K9D3</accession>
<name>A0AA40K9D3_9PEZI</name>
<proteinExistence type="predicted"/>
<keyword evidence="1" id="KW-1133">Transmembrane helix</keyword>
<reference evidence="2" key="1">
    <citation type="submission" date="2023-06" db="EMBL/GenBank/DDBJ databases">
        <title>Genome-scale phylogeny and comparative genomics of the fungal order Sordariales.</title>
        <authorList>
            <consortium name="Lawrence Berkeley National Laboratory"/>
            <person name="Hensen N."/>
            <person name="Bonometti L."/>
            <person name="Westerberg I."/>
            <person name="Brannstrom I.O."/>
            <person name="Guillou S."/>
            <person name="Cros-Aarteil S."/>
            <person name="Calhoun S."/>
            <person name="Haridas S."/>
            <person name="Kuo A."/>
            <person name="Mondo S."/>
            <person name="Pangilinan J."/>
            <person name="Riley R."/>
            <person name="LaButti K."/>
            <person name="Andreopoulos B."/>
            <person name="Lipzen A."/>
            <person name="Chen C."/>
            <person name="Yanf M."/>
            <person name="Daum C."/>
            <person name="Ng V."/>
            <person name="Clum A."/>
            <person name="Steindorff A."/>
            <person name="Ohm R."/>
            <person name="Martin F."/>
            <person name="Silar P."/>
            <person name="Natvig D."/>
            <person name="Lalanne C."/>
            <person name="Gautier V."/>
            <person name="Ament-velasquez S.L."/>
            <person name="Kruys A."/>
            <person name="Hutchinson M.I."/>
            <person name="Powell A.J."/>
            <person name="Barry K."/>
            <person name="Miller A.N."/>
            <person name="Grigoriev I.V."/>
            <person name="Debuchy R."/>
            <person name="Gladieux P."/>
            <person name="Thoren M.H."/>
            <person name="Johannesson H."/>
        </authorList>
    </citation>
    <scope>NUCLEOTIDE SEQUENCE</scope>
    <source>
        <strain evidence="2">SMH3187-1</strain>
    </source>
</reference>
<gene>
    <name evidence="2" type="ORF">B0T18DRAFT_408560</name>
</gene>
<comment type="caution">
    <text evidence="2">The sequence shown here is derived from an EMBL/GenBank/DDBJ whole genome shotgun (WGS) entry which is preliminary data.</text>
</comment>
<protein>
    <submittedName>
        <fullName evidence="2">Uncharacterized protein</fullName>
    </submittedName>
</protein>
<keyword evidence="1" id="KW-0812">Transmembrane</keyword>
<keyword evidence="1" id="KW-0472">Membrane</keyword>